<dbReference type="PRINTS" id="PR00080">
    <property type="entry name" value="SDRFAMILY"/>
</dbReference>
<organism evidence="5 6">
    <name type="scientific">Nocardioides panacihumi</name>
    <dbReference type="NCBI Taxonomy" id="400774"/>
    <lineage>
        <taxon>Bacteria</taxon>
        <taxon>Bacillati</taxon>
        <taxon>Actinomycetota</taxon>
        <taxon>Actinomycetes</taxon>
        <taxon>Propionibacteriales</taxon>
        <taxon>Nocardioidaceae</taxon>
        <taxon>Nocardioides</taxon>
    </lineage>
</organism>
<name>A0ABP5BP42_9ACTN</name>
<evidence type="ECO:0000256" key="2">
    <source>
        <dbReference type="ARBA" id="ARBA00023002"/>
    </source>
</evidence>
<comment type="similarity">
    <text evidence="1">Belongs to the short-chain dehydrogenases/reductases (SDR) family.</text>
</comment>
<evidence type="ECO:0000313" key="6">
    <source>
        <dbReference type="Proteomes" id="UP001500571"/>
    </source>
</evidence>
<dbReference type="SMART" id="SM00822">
    <property type="entry name" value="PKS_KR"/>
    <property type="match status" value="1"/>
</dbReference>
<dbReference type="PANTHER" id="PTHR24321:SF8">
    <property type="entry name" value="ESTRADIOL 17-BETA-DEHYDROGENASE 8-RELATED"/>
    <property type="match status" value="1"/>
</dbReference>
<dbReference type="EMBL" id="BAAAPB010000001">
    <property type="protein sequence ID" value="GAA1948937.1"/>
    <property type="molecule type" value="Genomic_DNA"/>
</dbReference>
<dbReference type="Pfam" id="PF13561">
    <property type="entry name" value="adh_short_C2"/>
    <property type="match status" value="1"/>
</dbReference>
<protein>
    <submittedName>
        <fullName evidence="5">SDR family oxidoreductase</fullName>
    </submittedName>
</protein>
<evidence type="ECO:0000256" key="1">
    <source>
        <dbReference type="ARBA" id="ARBA00006484"/>
    </source>
</evidence>
<keyword evidence="6" id="KW-1185">Reference proteome</keyword>
<reference evidence="6" key="1">
    <citation type="journal article" date="2019" name="Int. J. Syst. Evol. Microbiol.">
        <title>The Global Catalogue of Microorganisms (GCM) 10K type strain sequencing project: providing services to taxonomists for standard genome sequencing and annotation.</title>
        <authorList>
            <consortium name="The Broad Institute Genomics Platform"/>
            <consortium name="The Broad Institute Genome Sequencing Center for Infectious Disease"/>
            <person name="Wu L."/>
            <person name="Ma J."/>
        </authorList>
    </citation>
    <scope>NUCLEOTIDE SEQUENCE [LARGE SCALE GENOMIC DNA]</scope>
    <source>
        <strain evidence="6">JCM 15309</strain>
    </source>
</reference>
<dbReference type="Proteomes" id="UP001500571">
    <property type="component" value="Unassembled WGS sequence"/>
</dbReference>
<dbReference type="InterPro" id="IPR057326">
    <property type="entry name" value="KR_dom"/>
</dbReference>
<sequence>MTAMERFRSRVVLVTGGASGIGKAAARRFAEEGARVLVVDRDAETGKLAETELRNAGLDVAFHRASVTDEDDVAAVSRVLADDYGRLDVLFNNAGVVDESFIASTPLVEWRRVLDVNLDGAFLMARMAVPHLVASGGGAIVNTASVYGLVAIPGAASYVVSKHAVEGLTKALALECAPQGIRVNAVCPGWVNTPMVRLDIESDPSLPGRHPLGRLADPEEIAAVVAFLASDDASFVTGASYVVDGGYTAQ</sequence>
<dbReference type="CDD" id="cd05233">
    <property type="entry name" value="SDR_c"/>
    <property type="match status" value="1"/>
</dbReference>
<dbReference type="SUPFAM" id="SSF51735">
    <property type="entry name" value="NAD(P)-binding Rossmann-fold domains"/>
    <property type="match status" value="1"/>
</dbReference>
<keyword evidence="3" id="KW-0520">NAD</keyword>
<dbReference type="Gene3D" id="3.40.50.720">
    <property type="entry name" value="NAD(P)-binding Rossmann-like Domain"/>
    <property type="match status" value="1"/>
</dbReference>
<dbReference type="PANTHER" id="PTHR24321">
    <property type="entry name" value="DEHYDROGENASES, SHORT CHAIN"/>
    <property type="match status" value="1"/>
</dbReference>
<proteinExistence type="inferred from homology"/>
<dbReference type="NCBIfam" id="NF005559">
    <property type="entry name" value="PRK07231.1"/>
    <property type="match status" value="1"/>
</dbReference>
<evidence type="ECO:0000259" key="4">
    <source>
        <dbReference type="SMART" id="SM00822"/>
    </source>
</evidence>
<keyword evidence="2" id="KW-0560">Oxidoreductase</keyword>
<feature type="domain" description="Ketoreductase" evidence="4">
    <location>
        <begin position="10"/>
        <end position="190"/>
    </location>
</feature>
<dbReference type="InterPro" id="IPR002347">
    <property type="entry name" value="SDR_fam"/>
</dbReference>
<dbReference type="PROSITE" id="PS00061">
    <property type="entry name" value="ADH_SHORT"/>
    <property type="match status" value="1"/>
</dbReference>
<dbReference type="InterPro" id="IPR020904">
    <property type="entry name" value="Sc_DH/Rdtase_CS"/>
</dbReference>
<dbReference type="PRINTS" id="PR00081">
    <property type="entry name" value="GDHRDH"/>
</dbReference>
<gene>
    <name evidence="5" type="ORF">GCM10009798_05190</name>
</gene>
<dbReference type="InterPro" id="IPR036291">
    <property type="entry name" value="NAD(P)-bd_dom_sf"/>
</dbReference>
<evidence type="ECO:0000256" key="3">
    <source>
        <dbReference type="ARBA" id="ARBA00023027"/>
    </source>
</evidence>
<accession>A0ABP5BP42</accession>
<evidence type="ECO:0000313" key="5">
    <source>
        <dbReference type="EMBL" id="GAA1948937.1"/>
    </source>
</evidence>
<comment type="caution">
    <text evidence="5">The sequence shown here is derived from an EMBL/GenBank/DDBJ whole genome shotgun (WGS) entry which is preliminary data.</text>
</comment>